<keyword evidence="1" id="KW-0812">Transmembrane</keyword>
<evidence type="ECO:0000313" key="2">
    <source>
        <dbReference type="EMBL" id="MBA0660427.1"/>
    </source>
</evidence>
<evidence type="ECO:0000256" key="1">
    <source>
        <dbReference type="SAM" id="Phobius"/>
    </source>
</evidence>
<keyword evidence="1" id="KW-0472">Membrane</keyword>
<dbReference type="AlphaFoldDB" id="A0A7J8VCA0"/>
<comment type="caution">
    <text evidence="2">The sequence shown here is derived from an EMBL/GenBank/DDBJ whole genome shotgun (WGS) entry which is preliminary data.</text>
</comment>
<organism evidence="2 3">
    <name type="scientific">Gossypium klotzschianum</name>
    <dbReference type="NCBI Taxonomy" id="34286"/>
    <lineage>
        <taxon>Eukaryota</taxon>
        <taxon>Viridiplantae</taxon>
        <taxon>Streptophyta</taxon>
        <taxon>Embryophyta</taxon>
        <taxon>Tracheophyta</taxon>
        <taxon>Spermatophyta</taxon>
        <taxon>Magnoliopsida</taxon>
        <taxon>eudicotyledons</taxon>
        <taxon>Gunneridae</taxon>
        <taxon>Pentapetalae</taxon>
        <taxon>rosids</taxon>
        <taxon>malvids</taxon>
        <taxon>Malvales</taxon>
        <taxon>Malvaceae</taxon>
        <taxon>Malvoideae</taxon>
        <taxon>Gossypium</taxon>
    </lineage>
</organism>
<name>A0A7J8VCA0_9ROSI</name>
<evidence type="ECO:0000313" key="3">
    <source>
        <dbReference type="Proteomes" id="UP000593573"/>
    </source>
</evidence>
<protein>
    <submittedName>
        <fullName evidence="2">Uncharacterized protein</fullName>
    </submittedName>
</protein>
<dbReference type="EMBL" id="JABFAB010000009">
    <property type="protein sequence ID" value="MBA0660427.1"/>
    <property type="molecule type" value="Genomic_DNA"/>
</dbReference>
<gene>
    <name evidence="2" type="ORF">Goklo_012444</name>
</gene>
<keyword evidence="3" id="KW-1185">Reference proteome</keyword>
<reference evidence="2 3" key="1">
    <citation type="journal article" date="2019" name="Genome Biol. Evol.">
        <title>Insights into the evolution of the New World diploid cottons (Gossypium, subgenus Houzingenia) based on genome sequencing.</title>
        <authorList>
            <person name="Grover C.E."/>
            <person name="Arick M.A. 2nd"/>
            <person name="Thrash A."/>
            <person name="Conover J.L."/>
            <person name="Sanders W.S."/>
            <person name="Peterson D.G."/>
            <person name="Frelichowski J.E."/>
            <person name="Scheffler J.A."/>
            <person name="Scheffler B.E."/>
            <person name="Wendel J.F."/>
        </authorList>
    </citation>
    <scope>NUCLEOTIDE SEQUENCE [LARGE SCALE GENOMIC DNA]</scope>
    <source>
        <strain evidence="2">57</strain>
        <tissue evidence="2">Leaf</tissue>
    </source>
</reference>
<proteinExistence type="predicted"/>
<keyword evidence="1" id="KW-1133">Transmembrane helix</keyword>
<sequence length="120" mass="13618">MISDLILLLFPTTQLRNQEIPIVKKPKSIMGLKFHLLKPWGSGGEFRHGVMSVVDAMWVDIIFTIALLMVTLNLTVKGLPTHPIRVLKALGFRTLRFQQLRVAVTPRQYHPNFTALCANK</sequence>
<dbReference type="Proteomes" id="UP000593573">
    <property type="component" value="Unassembled WGS sequence"/>
</dbReference>
<accession>A0A7J8VCA0</accession>
<feature type="transmembrane region" description="Helical" evidence="1">
    <location>
        <begin position="56"/>
        <end position="76"/>
    </location>
</feature>
<dbReference type="OrthoDB" id="10375996at2759"/>